<dbReference type="SUPFAM" id="SSF53335">
    <property type="entry name" value="S-adenosyl-L-methionine-dependent methyltransferases"/>
    <property type="match status" value="1"/>
</dbReference>
<dbReference type="GO" id="GO:0032259">
    <property type="term" value="P:methylation"/>
    <property type="evidence" value="ECO:0007669"/>
    <property type="project" value="UniProtKB-KW"/>
</dbReference>
<sequence>MSTDTPYYGSSWETYWSITEAQGQVSLWDADPRLASALDLPRFADHLDPDKVLIDLGCGNGTQTRYLARHIKHVIGADASRQRSKRLPQPTPTPRIWCSTCSIPQR</sequence>
<protein>
    <submittedName>
        <fullName evidence="2">Class I SAM-dependent methyltransferase</fullName>
    </submittedName>
</protein>
<dbReference type="Proteomes" id="UP000642284">
    <property type="component" value="Unassembled WGS sequence"/>
</dbReference>
<dbReference type="InterPro" id="IPR029063">
    <property type="entry name" value="SAM-dependent_MTases_sf"/>
</dbReference>
<dbReference type="Pfam" id="PF08241">
    <property type="entry name" value="Methyltransf_11"/>
    <property type="match status" value="1"/>
</dbReference>
<evidence type="ECO:0000259" key="1">
    <source>
        <dbReference type="Pfam" id="PF08241"/>
    </source>
</evidence>
<dbReference type="EMBL" id="JACTVJ010000012">
    <property type="protein sequence ID" value="MBC9715760.1"/>
    <property type="molecule type" value="Genomic_DNA"/>
</dbReference>
<dbReference type="GO" id="GO:0008168">
    <property type="term" value="F:methyltransferase activity"/>
    <property type="evidence" value="ECO:0007669"/>
    <property type="project" value="UniProtKB-KW"/>
</dbReference>
<reference evidence="2 3" key="1">
    <citation type="submission" date="2020-08" db="EMBL/GenBank/DDBJ databases">
        <title>Genemic of Streptomyces polyaspartic.</title>
        <authorList>
            <person name="Liu W."/>
        </authorList>
    </citation>
    <scope>NUCLEOTIDE SEQUENCE [LARGE SCALE GENOMIC DNA]</scope>
    <source>
        <strain evidence="2 3">TRM66268-LWL</strain>
    </source>
</reference>
<accession>A0ABR7SJT8</accession>
<dbReference type="InterPro" id="IPR013216">
    <property type="entry name" value="Methyltransf_11"/>
</dbReference>
<proteinExistence type="predicted"/>
<dbReference type="RefSeq" id="WP_187816221.1">
    <property type="nucleotide sequence ID" value="NZ_JACTVJ010000012.1"/>
</dbReference>
<dbReference type="Gene3D" id="3.40.50.150">
    <property type="entry name" value="Vaccinia Virus protein VP39"/>
    <property type="match status" value="1"/>
</dbReference>
<keyword evidence="2" id="KW-0808">Transferase</keyword>
<feature type="domain" description="Methyltransferase type 11" evidence="1">
    <location>
        <begin position="55"/>
        <end position="88"/>
    </location>
</feature>
<evidence type="ECO:0000313" key="3">
    <source>
        <dbReference type="Proteomes" id="UP000642284"/>
    </source>
</evidence>
<evidence type="ECO:0000313" key="2">
    <source>
        <dbReference type="EMBL" id="MBC9715760.1"/>
    </source>
</evidence>
<organism evidence="2 3">
    <name type="scientific">Streptomyces polyasparticus</name>
    <dbReference type="NCBI Taxonomy" id="2767826"/>
    <lineage>
        <taxon>Bacteria</taxon>
        <taxon>Bacillati</taxon>
        <taxon>Actinomycetota</taxon>
        <taxon>Actinomycetes</taxon>
        <taxon>Kitasatosporales</taxon>
        <taxon>Streptomycetaceae</taxon>
        <taxon>Streptomyces</taxon>
    </lineage>
</organism>
<comment type="caution">
    <text evidence="2">The sequence shown here is derived from an EMBL/GenBank/DDBJ whole genome shotgun (WGS) entry which is preliminary data.</text>
</comment>
<name>A0ABR7SJT8_9ACTN</name>
<keyword evidence="2" id="KW-0489">Methyltransferase</keyword>
<gene>
    <name evidence="2" type="ORF">H9Y04_24775</name>
</gene>
<keyword evidence="3" id="KW-1185">Reference proteome</keyword>